<evidence type="ECO:0008006" key="3">
    <source>
        <dbReference type="Google" id="ProtNLM"/>
    </source>
</evidence>
<accession>A0A134AHN6</accession>
<gene>
    <name evidence="1" type="ORF">HMPREF3180_00963</name>
</gene>
<dbReference type="EMBL" id="LSDD01000068">
    <property type="protein sequence ID" value="KXB67237.1"/>
    <property type="molecule type" value="Genomic_DNA"/>
</dbReference>
<sequence>MELIIHDLDDEKLENLKWKIEKKEKITDKIKDSINQKKIIVDEDISIICENDRIKSCMGCFECWIKTPGKCKIRDGYENLAKLYSKVDKVVIISQCVYGSYSPFVKNVLDRTIPYLLPFFKFKNKEMHHIPRNKTKFGLNVYFYGKNLSSNEKIAAKEIVKANSVNLDVKTFKVSFLED</sequence>
<dbReference type="InterPro" id="IPR050104">
    <property type="entry name" value="FMN-dep_NADH:Q_OxRdtase_AzoR1"/>
</dbReference>
<dbReference type="STRING" id="157687.HMPREF3180_00963"/>
<dbReference type="AlphaFoldDB" id="A0A134AHN6"/>
<protein>
    <recommendedName>
        <fullName evidence="3">Iron-sulfur flavoprotein</fullName>
    </recommendedName>
</protein>
<dbReference type="OrthoDB" id="9805976at2"/>
<dbReference type="RefSeq" id="WP_060917763.1">
    <property type="nucleotide sequence ID" value="NZ_KQ960055.1"/>
</dbReference>
<comment type="caution">
    <text evidence="1">The sequence shown here is derived from an EMBL/GenBank/DDBJ whole genome shotgun (WGS) entry which is preliminary data.</text>
</comment>
<dbReference type="Proteomes" id="UP000070483">
    <property type="component" value="Unassembled WGS sequence"/>
</dbReference>
<dbReference type="PANTHER" id="PTHR43741">
    <property type="entry name" value="FMN-DEPENDENT NADH-AZOREDUCTASE 1"/>
    <property type="match status" value="1"/>
</dbReference>
<dbReference type="SUPFAM" id="SSF52218">
    <property type="entry name" value="Flavoproteins"/>
    <property type="match status" value="1"/>
</dbReference>
<dbReference type="PANTHER" id="PTHR43741:SF3">
    <property type="entry name" value="NADPH-DEPENDENT FMN REDUCTASE-LIKE DOMAIN-CONTAINING PROTEIN"/>
    <property type="match status" value="1"/>
</dbReference>
<reference evidence="2" key="1">
    <citation type="submission" date="2016-01" db="EMBL/GenBank/DDBJ databases">
        <authorList>
            <person name="Mitreva M."/>
            <person name="Pepin K.H."/>
            <person name="Mihindukulasuriya K.A."/>
            <person name="Fulton R."/>
            <person name="Fronick C."/>
            <person name="O'Laughlin M."/>
            <person name="Miner T."/>
            <person name="Herter B."/>
            <person name="Rosa B.A."/>
            <person name="Cordes M."/>
            <person name="Tomlinson C."/>
            <person name="Wollam A."/>
            <person name="Palsikar V.B."/>
            <person name="Mardis E.R."/>
            <person name="Wilson R.K."/>
        </authorList>
    </citation>
    <scope>NUCLEOTIDE SEQUENCE [LARGE SCALE GENOMIC DNA]</scope>
    <source>
        <strain evidence="2">KA00185</strain>
    </source>
</reference>
<dbReference type="InterPro" id="IPR029039">
    <property type="entry name" value="Flavoprotein-like_sf"/>
</dbReference>
<name>A0A134AHN6_9FUSO</name>
<keyword evidence="2" id="KW-1185">Reference proteome</keyword>
<organism evidence="1 2">
    <name type="scientific">Leptotrichia wadei</name>
    <dbReference type="NCBI Taxonomy" id="157687"/>
    <lineage>
        <taxon>Bacteria</taxon>
        <taxon>Fusobacteriati</taxon>
        <taxon>Fusobacteriota</taxon>
        <taxon>Fusobacteriia</taxon>
        <taxon>Fusobacteriales</taxon>
        <taxon>Leptotrichiaceae</taxon>
        <taxon>Leptotrichia</taxon>
    </lineage>
</organism>
<evidence type="ECO:0000313" key="1">
    <source>
        <dbReference type="EMBL" id="KXB67237.1"/>
    </source>
</evidence>
<dbReference type="PATRIC" id="fig|157687.3.peg.960"/>
<dbReference type="Gene3D" id="3.40.50.360">
    <property type="match status" value="1"/>
</dbReference>
<proteinExistence type="predicted"/>
<evidence type="ECO:0000313" key="2">
    <source>
        <dbReference type="Proteomes" id="UP000070483"/>
    </source>
</evidence>